<feature type="region of interest" description="Disordered" evidence="1">
    <location>
        <begin position="74"/>
        <end position="111"/>
    </location>
</feature>
<dbReference type="Proteomes" id="UP001166784">
    <property type="component" value="Unassembled WGS sequence"/>
</dbReference>
<gene>
    <name evidence="4" type="ORF">MMA15_02250</name>
</gene>
<proteinExistence type="predicted"/>
<evidence type="ECO:0000313" key="4">
    <source>
        <dbReference type="EMBL" id="MCH6159281.1"/>
    </source>
</evidence>
<keyword evidence="2" id="KW-0472">Membrane</keyword>
<reference evidence="4" key="2">
    <citation type="journal article" date="2023" name="Int. J. Syst. Evol. Microbiol.">
        <title>Streptomyces marispadix sp. nov., isolated from marine beach sediment of the Northern Coast of Portugal.</title>
        <authorList>
            <person name="dos Santos J.D.N."/>
            <person name="Vitorino I.R."/>
            <person name="Kallscheuer N."/>
            <person name="Srivastava A."/>
            <person name="Krautwurst S."/>
            <person name="Marz M."/>
            <person name="Jogler C."/>
            <person name="Lobo Da Cunha A."/>
            <person name="Catita J."/>
            <person name="Goncalves H."/>
            <person name="Gonzalez I."/>
            <person name="Reyes F."/>
            <person name="Lage O.M."/>
        </authorList>
    </citation>
    <scope>NUCLEOTIDE SEQUENCE</scope>
    <source>
        <strain evidence="4">M600PL45_2</strain>
    </source>
</reference>
<feature type="domain" description="DUF2510" evidence="3">
    <location>
        <begin position="5"/>
        <end position="40"/>
    </location>
</feature>
<name>A0ABS9SSP1_9ACTN</name>
<evidence type="ECO:0000313" key="5">
    <source>
        <dbReference type="Proteomes" id="UP001166784"/>
    </source>
</evidence>
<reference evidence="4" key="1">
    <citation type="submission" date="2022-03" db="EMBL/GenBank/DDBJ databases">
        <authorList>
            <person name="Santos J.D.N."/>
            <person name="Kallscheuer N."/>
            <person name="Jogler C."/>
            <person name="Lage O.M."/>
        </authorList>
    </citation>
    <scope>NUCLEOTIDE SEQUENCE</scope>
    <source>
        <strain evidence="4">M600PL45_2</strain>
    </source>
</reference>
<feature type="compositionally biased region" description="Basic and acidic residues" evidence="1">
    <location>
        <begin position="253"/>
        <end position="265"/>
    </location>
</feature>
<organism evidence="4 5">
    <name type="scientific">Streptomyces marispadix</name>
    <dbReference type="NCBI Taxonomy" id="2922868"/>
    <lineage>
        <taxon>Bacteria</taxon>
        <taxon>Bacillati</taxon>
        <taxon>Actinomycetota</taxon>
        <taxon>Actinomycetes</taxon>
        <taxon>Kitasatosporales</taxon>
        <taxon>Streptomycetaceae</taxon>
        <taxon>Streptomyces</taxon>
    </lineage>
</organism>
<dbReference type="RefSeq" id="WP_241062929.1">
    <property type="nucleotide sequence ID" value="NZ_JAKWJU010000002.1"/>
</dbReference>
<keyword evidence="2" id="KW-0812">Transmembrane</keyword>
<keyword evidence="2" id="KW-1133">Transmembrane helix</keyword>
<comment type="caution">
    <text evidence="4">The sequence shown here is derived from an EMBL/GenBank/DDBJ whole genome shotgun (WGS) entry which is preliminary data.</text>
</comment>
<feature type="compositionally biased region" description="Pro residues" evidence="1">
    <location>
        <begin position="1"/>
        <end position="12"/>
    </location>
</feature>
<dbReference type="EMBL" id="JAKWJU010000002">
    <property type="protein sequence ID" value="MCH6159281.1"/>
    <property type="molecule type" value="Genomic_DNA"/>
</dbReference>
<feature type="region of interest" description="Disordered" evidence="1">
    <location>
        <begin position="1"/>
        <end position="30"/>
    </location>
</feature>
<feature type="transmembrane region" description="Helical" evidence="2">
    <location>
        <begin position="45"/>
        <end position="69"/>
    </location>
</feature>
<dbReference type="Pfam" id="PF10708">
    <property type="entry name" value="DUF2510"/>
    <property type="match status" value="1"/>
</dbReference>
<evidence type="ECO:0000256" key="1">
    <source>
        <dbReference type="SAM" id="MobiDB-lite"/>
    </source>
</evidence>
<feature type="compositionally biased region" description="Acidic residues" evidence="1">
    <location>
        <begin position="96"/>
        <end position="105"/>
    </location>
</feature>
<evidence type="ECO:0000256" key="2">
    <source>
        <dbReference type="SAM" id="Phobius"/>
    </source>
</evidence>
<dbReference type="InterPro" id="IPR018929">
    <property type="entry name" value="DUF2510"/>
</dbReference>
<protein>
    <submittedName>
        <fullName evidence="4">DUF2510 domain-containing protein</fullName>
    </submittedName>
</protein>
<sequence length="275" mass="28693">MTTPPGWYPDPDPAQRANSPSAERWWDGSSWTGQTRTKAAVRGPLVAGVVGAAVLVTALVVSAVLTFVVGADSAPRDEAGGGAPNGEPTQPGPEPDGPEGPEGPESEVPATGVDLPVLEGWRHDPFGPMVTTGEYRCPGSKDESCLRGSSSIVVAPTDTASAEDTAKRDIERFAKTAYSKGTYGGITSHEAVASEKTSVAGEEAYRVRWKIVNRTKPDAYVESVAFTHPDGSGEMLLLRTGFDIARSAPPLSDMDKLAEGVKEDEGTGGTPGKDV</sequence>
<evidence type="ECO:0000259" key="3">
    <source>
        <dbReference type="Pfam" id="PF10708"/>
    </source>
</evidence>
<accession>A0ABS9SSP1</accession>
<feature type="region of interest" description="Disordered" evidence="1">
    <location>
        <begin position="249"/>
        <end position="275"/>
    </location>
</feature>
<keyword evidence="5" id="KW-1185">Reference proteome</keyword>